<evidence type="ECO:0000313" key="2">
    <source>
        <dbReference type="EMBL" id="TYS63893.1"/>
    </source>
</evidence>
<dbReference type="Gene3D" id="2.70.70.10">
    <property type="entry name" value="Glucose Permease (Domain IIA)"/>
    <property type="match status" value="1"/>
</dbReference>
<proteinExistence type="predicted"/>
<feature type="domain" description="M23ase beta-sheet core" evidence="1">
    <location>
        <begin position="227"/>
        <end position="329"/>
    </location>
</feature>
<evidence type="ECO:0000313" key="3">
    <source>
        <dbReference type="Proteomes" id="UP000323732"/>
    </source>
</evidence>
<dbReference type="PANTHER" id="PTHR21666">
    <property type="entry name" value="PEPTIDASE-RELATED"/>
    <property type="match status" value="1"/>
</dbReference>
<dbReference type="SUPFAM" id="SSF51261">
    <property type="entry name" value="Duplicated hybrid motif"/>
    <property type="match status" value="1"/>
</dbReference>
<reference evidence="2 3" key="1">
    <citation type="submission" date="2019-08" db="EMBL/GenBank/DDBJ databases">
        <title>Bacillus genomes from the desert of Cuatro Cienegas, Coahuila.</title>
        <authorList>
            <person name="Olmedo-Alvarez G."/>
        </authorList>
    </citation>
    <scope>NUCLEOTIDE SEQUENCE [LARGE SCALE GENOMIC DNA]</scope>
    <source>
        <strain evidence="2 3">CH37_1T</strain>
    </source>
</reference>
<dbReference type="Pfam" id="PF01551">
    <property type="entry name" value="Peptidase_M23"/>
    <property type="match status" value="1"/>
</dbReference>
<dbReference type="GO" id="GO:0004222">
    <property type="term" value="F:metalloendopeptidase activity"/>
    <property type="evidence" value="ECO:0007669"/>
    <property type="project" value="TreeGrafter"/>
</dbReference>
<comment type="caution">
    <text evidence="2">The sequence shown here is derived from an EMBL/GenBank/DDBJ whole genome shotgun (WGS) entry which is preliminary data.</text>
</comment>
<dbReference type="CDD" id="cd12797">
    <property type="entry name" value="M23_peptidase"/>
    <property type="match status" value="1"/>
</dbReference>
<dbReference type="Proteomes" id="UP000323732">
    <property type="component" value="Unassembled WGS sequence"/>
</dbReference>
<dbReference type="InterPro" id="IPR011055">
    <property type="entry name" value="Dup_hybrid_motif"/>
</dbReference>
<dbReference type="InterPro" id="IPR016047">
    <property type="entry name" value="M23ase_b-sheet_dom"/>
</dbReference>
<evidence type="ECO:0000259" key="1">
    <source>
        <dbReference type="Pfam" id="PF01551"/>
    </source>
</evidence>
<organism evidence="2 3">
    <name type="scientific">Bacillus infantis</name>
    <dbReference type="NCBI Taxonomy" id="324767"/>
    <lineage>
        <taxon>Bacteria</taxon>
        <taxon>Bacillati</taxon>
        <taxon>Bacillota</taxon>
        <taxon>Bacilli</taxon>
        <taxon>Bacillales</taxon>
        <taxon>Bacillaceae</taxon>
        <taxon>Bacillus</taxon>
    </lineage>
</organism>
<accession>A0A5D4SKX2</accession>
<sequence length="336" mass="36805">MIMKILKPLLGVVFFALLAVSFTILGADSAEAAADRLVIEKESQLFDEPDLTAKTGASISPQTVTVLEERANGWYKIDTWLGEKWIAPNGVKADLTFSTKIYNEPSFLKSSGASISPQTITILDKRNDGWWLVKTWLGDKWIAPNGIKLVTKETYTIYNEANFSSGTGASLSAQTVTAINQKAGGWWQVKTWLGNKWINVNDLGFSVPLKIQDYVVTSTYGPRWGKMHFGVDLAKSGTVEIVAAAGGTVSKSYYSSSYGNCVVVRHSINGNTWETLYAHMSSRSVSVGDTVSKGQHLGYMGNTGDSKGQHLHFELHDGLWNDSKSNAVDPSLYINF</sequence>
<dbReference type="PANTHER" id="PTHR21666:SF270">
    <property type="entry name" value="MUREIN HYDROLASE ACTIVATOR ENVC"/>
    <property type="match status" value="1"/>
</dbReference>
<dbReference type="EMBL" id="VTES01000003">
    <property type="protein sequence ID" value="TYS63893.1"/>
    <property type="molecule type" value="Genomic_DNA"/>
</dbReference>
<dbReference type="InterPro" id="IPR050570">
    <property type="entry name" value="Cell_wall_metabolism_enzyme"/>
</dbReference>
<dbReference type="AlphaFoldDB" id="A0A5D4SKX2"/>
<protein>
    <submittedName>
        <fullName evidence="2">M23 family metallopeptidase</fullName>
    </submittedName>
</protein>
<gene>
    <name evidence="2" type="ORF">FZD47_10305</name>
</gene>
<name>A0A5D4SKX2_9BACI</name>